<gene>
    <name evidence="1" type="ORF">HPO_12663</name>
</gene>
<dbReference type="InterPro" id="IPR029064">
    <property type="entry name" value="Ribosomal_eL30-like_sf"/>
</dbReference>
<organism evidence="1 2">
    <name type="scientific">Hyphomonas polymorpha PS728</name>
    <dbReference type="NCBI Taxonomy" id="1280954"/>
    <lineage>
        <taxon>Bacteria</taxon>
        <taxon>Pseudomonadati</taxon>
        <taxon>Pseudomonadota</taxon>
        <taxon>Alphaproteobacteria</taxon>
        <taxon>Hyphomonadales</taxon>
        <taxon>Hyphomonadaceae</taxon>
        <taxon>Hyphomonas</taxon>
    </lineage>
</organism>
<dbReference type="eggNOG" id="COG1503">
    <property type="taxonomic scope" value="Bacteria"/>
</dbReference>
<protein>
    <submittedName>
        <fullName evidence="1">Uncharacterized protein</fullName>
    </submittedName>
</protein>
<dbReference type="InterPro" id="IPR041638">
    <property type="entry name" value="BaeRF_family11"/>
</dbReference>
<sequence length="372" mass="40549">MLYVDTPTPQDIARLNAARGDVCISIYVPTTPLTQRIGEARLKFRHLISEAADQARAAGHAKREVGLAEIALLHLAEDDHFWRVQANSLAVFATPSGVTSFRLANKLAPSTEVADRFHLLPLMRAVTFPHEAFVLALSEKGVRLVQVFSDMPAKKVKVPGLPKDAASHAGKTTINDKSSFTRIHGEEGQRIRHLSYLRAIDAALRPILAGRDTPLIVAAVDPLAHLYPHVNTYHRMAHDQIRVSPDAVKDNELARLSVPVLDGVYAEDLFKAAQVFEQHSSNGRTATDLTDVARAATYGAVDTLFADMNDTRPGLIDDKGHVTFAKADTADNYRLVDEVARRVIVNGGKVFAVRAGEVPGGRSVGAILRYPV</sequence>
<dbReference type="RefSeq" id="WP_035599366.1">
    <property type="nucleotide sequence ID" value="NZ_ARYM01000014.1"/>
</dbReference>
<keyword evidence="2" id="KW-1185">Reference proteome</keyword>
<proteinExistence type="predicted"/>
<dbReference type="Proteomes" id="UP000027100">
    <property type="component" value="Unassembled WGS sequence"/>
</dbReference>
<dbReference type="EMBL" id="ARYM01000014">
    <property type="protein sequence ID" value="KCZ97917.1"/>
    <property type="molecule type" value="Genomic_DNA"/>
</dbReference>
<dbReference type="STRING" id="1280954.HPO_12663"/>
<accession>A0A062VCE3</accession>
<name>A0A062VCE3_9PROT</name>
<dbReference type="Pfam" id="PF18855">
    <property type="entry name" value="baeRF_family11"/>
    <property type="match status" value="1"/>
</dbReference>
<reference evidence="1 2" key="1">
    <citation type="journal article" date="2014" name="Antonie Van Leeuwenhoek">
        <title>Hyphomonas beringensis sp. nov. and Hyphomonas chukchiensis sp. nov., isolated from surface seawater of the Bering Sea and Chukchi Sea.</title>
        <authorList>
            <person name="Li C."/>
            <person name="Lai Q."/>
            <person name="Li G."/>
            <person name="Dong C."/>
            <person name="Wang J."/>
            <person name="Liao Y."/>
            <person name="Shao Z."/>
        </authorList>
    </citation>
    <scope>NUCLEOTIDE SEQUENCE [LARGE SCALE GENOMIC DNA]</scope>
    <source>
        <strain evidence="1 2">PS728</strain>
    </source>
</reference>
<dbReference type="Gene3D" id="3.30.1330.30">
    <property type="match status" value="1"/>
</dbReference>
<dbReference type="OrthoDB" id="242138at2"/>
<dbReference type="AlphaFoldDB" id="A0A062VCE3"/>
<evidence type="ECO:0000313" key="1">
    <source>
        <dbReference type="EMBL" id="KCZ97917.1"/>
    </source>
</evidence>
<dbReference type="PATRIC" id="fig|1280954.3.peg.2563"/>
<comment type="caution">
    <text evidence="1">The sequence shown here is derived from an EMBL/GenBank/DDBJ whole genome shotgun (WGS) entry which is preliminary data.</text>
</comment>
<evidence type="ECO:0000313" key="2">
    <source>
        <dbReference type="Proteomes" id="UP000027100"/>
    </source>
</evidence>